<keyword evidence="3" id="KW-0808">Transferase</keyword>
<protein>
    <submittedName>
        <fullName evidence="9">Glycosyltransferase family 2 protein</fullName>
    </submittedName>
</protein>
<dbReference type="EMBL" id="JAEHFJ010000004">
    <property type="protein sequence ID" value="MBJ2174577.1"/>
    <property type="molecule type" value="Genomic_DNA"/>
</dbReference>
<evidence type="ECO:0000256" key="4">
    <source>
        <dbReference type="ARBA" id="ARBA00022692"/>
    </source>
</evidence>
<reference evidence="9 10" key="1">
    <citation type="submission" date="2020-12" db="EMBL/GenBank/DDBJ databases">
        <title>Aureibaculum luteum sp. nov. and Aureibaculum flavum sp. nov., novel members of the family Flavobacteriaceae isolated from Antarctic intertidal sediments.</title>
        <authorList>
            <person name="He X."/>
            <person name="Zhang X."/>
        </authorList>
    </citation>
    <scope>NUCLEOTIDE SEQUENCE [LARGE SCALE GENOMIC DNA]</scope>
    <source>
        <strain evidence="9 10">A20</strain>
    </source>
</reference>
<accession>A0ABS0WRJ8</accession>
<dbReference type="PANTHER" id="PTHR48090">
    <property type="entry name" value="UNDECAPRENYL-PHOSPHATE 4-DEOXY-4-FORMAMIDO-L-ARABINOSE TRANSFERASE-RELATED"/>
    <property type="match status" value="1"/>
</dbReference>
<evidence type="ECO:0000259" key="8">
    <source>
        <dbReference type="Pfam" id="PF00535"/>
    </source>
</evidence>
<keyword evidence="5 7" id="KW-1133">Transmembrane helix</keyword>
<dbReference type="CDD" id="cd04187">
    <property type="entry name" value="DPM1_like_bac"/>
    <property type="match status" value="1"/>
</dbReference>
<keyword evidence="2" id="KW-0328">Glycosyltransferase</keyword>
<dbReference type="SUPFAM" id="SSF53448">
    <property type="entry name" value="Nucleotide-diphospho-sugar transferases"/>
    <property type="match status" value="1"/>
</dbReference>
<comment type="subcellular location">
    <subcellularLocation>
        <location evidence="1">Membrane</location>
        <topology evidence="1">Multi-pass membrane protein</topology>
    </subcellularLocation>
</comment>
<evidence type="ECO:0000256" key="7">
    <source>
        <dbReference type="SAM" id="Phobius"/>
    </source>
</evidence>
<sequence length="306" mass="35326">MEFSVVIPLYKCSQSLLELTKRLNNALTKITNDFEIIYVNDDSPENDWDVMYDLGQRHSFVKGINLSRNFGQHYAITAGLSYAKGDWIIVMDGDLQDQPEEIIKLYNKTKEGYDIVFAQRKVRKDSFLKKMSSTVFYKLFSYLTDTKQDATIGNFGIYHRKVIDAVLRMKDNIRYFPTMTQWVGFNKTAVEVDHAIREEGKSAYSFKSLLALAFNNMIAFSEKPLRLVVKFGFLMSFVTTLMAVFYLFKYFSKSITEIGYTSIILSIWFLSGVIITILGIVGIYVGKTFEKVKERPLFIVKDQINL</sequence>
<dbReference type="Pfam" id="PF00535">
    <property type="entry name" value="Glycos_transf_2"/>
    <property type="match status" value="1"/>
</dbReference>
<dbReference type="InterPro" id="IPR029044">
    <property type="entry name" value="Nucleotide-diphossugar_trans"/>
</dbReference>
<evidence type="ECO:0000256" key="1">
    <source>
        <dbReference type="ARBA" id="ARBA00004141"/>
    </source>
</evidence>
<keyword evidence="10" id="KW-1185">Reference proteome</keyword>
<keyword evidence="6 7" id="KW-0472">Membrane</keyword>
<name>A0ABS0WRJ8_9FLAO</name>
<evidence type="ECO:0000313" key="9">
    <source>
        <dbReference type="EMBL" id="MBJ2174577.1"/>
    </source>
</evidence>
<keyword evidence="4 7" id="KW-0812">Transmembrane</keyword>
<dbReference type="Gene3D" id="3.90.550.10">
    <property type="entry name" value="Spore Coat Polysaccharide Biosynthesis Protein SpsA, Chain A"/>
    <property type="match status" value="1"/>
</dbReference>
<dbReference type="InterPro" id="IPR001173">
    <property type="entry name" value="Glyco_trans_2-like"/>
</dbReference>
<evidence type="ECO:0000256" key="2">
    <source>
        <dbReference type="ARBA" id="ARBA00022676"/>
    </source>
</evidence>
<comment type="caution">
    <text evidence="9">The sequence shown here is derived from an EMBL/GenBank/DDBJ whole genome shotgun (WGS) entry which is preliminary data.</text>
</comment>
<evidence type="ECO:0000256" key="5">
    <source>
        <dbReference type="ARBA" id="ARBA00022989"/>
    </source>
</evidence>
<gene>
    <name evidence="9" type="ORF">JBL43_10040</name>
</gene>
<evidence type="ECO:0000256" key="6">
    <source>
        <dbReference type="ARBA" id="ARBA00023136"/>
    </source>
</evidence>
<evidence type="ECO:0000313" key="10">
    <source>
        <dbReference type="Proteomes" id="UP000623301"/>
    </source>
</evidence>
<feature type="domain" description="Glycosyltransferase 2-like" evidence="8">
    <location>
        <begin position="4"/>
        <end position="164"/>
    </location>
</feature>
<organism evidence="9 10">
    <name type="scientific">Aureibaculum flavum</name>
    <dbReference type="NCBI Taxonomy" id="2795986"/>
    <lineage>
        <taxon>Bacteria</taxon>
        <taxon>Pseudomonadati</taxon>
        <taxon>Bacteroidota</taxon>
        <taxon>Flavobacteriia</taxon>
        <taxon>Flavobacteriales</taxon>
        <taxon>Flavobacteriaceae</taxon>
        <taxon>Aureibaculum</taxon>
    </lineage>
</organism>
<feature type="transmembrane region" description="Helical" evidence="7">
    <location>
        <begin position="227"/>
        <end position="248"/>
    </location>
</feature>
<evidence type="ECO:0000256" key="3">
    <source>
        <dbReference type="ARBA" id="ARBA00022679"/>
    </source>
</evidence>
<proteinExistence type="predicted"/>
<dbReference type="InterPro" id="IPR050256">
    <property type="entry name" value="Glycosyltransferase_2"/>
</dbReference>
<dbReference type="RefSeq" id="WP_198841309.1">
    <property type="nucleotide sequence ID" value="NZ_JAEHFJ010000004.1"/>
</dbReference>
<dbReference type="PANTHER" id="PTHR48090:SF1">
    <property type="entry name" value="PROPHAGE BACTOPRENOL GLUCOSYL TRANSFERASE HOMOLOG"/>
    <property type="match status" value="1"/>
</dbReference>
<feature type="transmembrane region" description="Helical" evidence="7">
    <location>
        <begin position="260"/>
        <end position="285"/>
    </location>
</feature>
<dbReference type="Proteomes" id="UP000623301">
    <property type="component" value="Unassembled WGS sequence"/>
</dbReference>